<dbReference type="SUPFAM" id="SSF53098">
    <property type="entry name" value="Ribonuclease H-like"/>
    <property type="match status" value="1"/>
</dbReference>
<dbReference type="InterPro" id="IPR007021">
    <property type="entry name" value="DUF659"/>
</dbReference>
<comment type="caution">
    <text evidence="2">The sequence shown here is derived from an EMBL/GenBank/DDBJ whole genome shotgun (WGS) entry which is preliminary data.</text>
</comment>
<evidence type="ECO:0000259" key="1">
    <source>
        <dbReference type="Pfam" id="PF04937"/>
    </source>
</evidence>
<dbReference type="PANTHER" id="PTHR32166">
    <property type="entry name" value="OSJNBA0013A04.12 PROTEIN"/>
    <property type="match status" value="1"/>
</dbReference>
<name>A0A8X7QSV1_BRACI</name>
<protein>
    <recommendedName>
        <fullName evidence="1">DUF659 domain-containing protein</fullName>
    </recommendedName>
</protein>
<dbReference type="PANTHER" id="PTHR32166:SF121">
    <property type="entry name" value="DUF659 DOMAIN-CONTAINING PROTEIN"/>
    <property type="match status" value="1"/>
</dbReference>
<keyword evidence="3" id="KW-1185">Reference proteome</keyword>
<gene>
    <name evidence="2" type="ORF">Bca52824_058488</name>
</gene>
<organism evidence="2 3">
    <name type="scientific">Brassica carinata</name>
    <name type="common">Ethiopian mustard</name>
    <name type="synonym">Abyssinian cabbage</name>
    <dbReference type="NCBI Taxonomy" id="52824"/>
    <lineage>
        <taxon>Eukaryota</taxon>
        <taxon>Viridiplantae</taxon>
        <taxon>Streptophyta</taxon>
        <taxon>Embryophyta</taxon>
        <taxon>Tracheophyta</taxon>
        <taxon>Spermatophyta</taxon>
        <taxon>Magnoliopsida</taxon>
        <taxon>eudicotyledons</taxon>
        <taxon>Gunneridae</taxon>
        <taxon>Pentapetalae</taxon>
        <taxon>rosids</taxon>
        <taxon>malvids</taxon>
        <taxon>Brassicales</taxon>
        <taxon>Brassicaceae</taxon>
        <taxon>Brassiceae</taxon>
        <taxon>Brassica</taxon>
    </lineage>
</organism>
<accession>A0A8X7QSV1</accession>
<dbReference type="AlphaFoldDB" id="A0A8X7QSV1"/>
<dbReference type="Pfam" id="PF04937">
    <property type="entry name" value="DUF659"/>
    <property type="match status" value="1"/>
</dbReference>
<proteinExistence type="predicted"/>
<dbReference type="OrthoDB" id="2013475at2759"/>
<feature type="domain" description="DUF659" evidence="1">
    <location>
        <begin position="2"/>
        <end position="56"/>
    </location>
</feature>
<evidence type="ECO:0000313" key="3">
    <source>
        <dbReference type="Proteomes" id="UP000886595"/>
    </source>
</evidence>
<dbReference type="EMBL" id="JAAMPC010000012">
    <property type="protein sequence ID" value="KAG2275933.1"/>
    <property type="molecule type" value="Genomic_DNA"/>
</dbReference>
<dbReference type="Proteomes" id="UP000886595">
    <property type="component" value="Unassembled WGS sequence"/>
</dbReference>
<sequence length="119" mass="13822">MVTDCALNYKAGGGRLVEKCPTIYWSPCAAHYINLILKDVGKLHHVEKLTSNASKIIVFVYSHKHIFNWLRNRMSWREIIRPAETEFATSFIALQSLHAHKDYLRSQDLRKQTCETAYL</sequence>
<evidence type="ECO:0000313" key="2">
    <source>
        <dbReference type="EMBL" id="KAG2275933.1"/>
    </source>
</evidence>
<reference evidence="2 3" key="1">
    <citation type="submission" date="2020-02" db="EMBL/GenBank/DDBJ databases">
        <authorList>
            <person name="Ma Q."/>
            <person name="Huang Y."/>
            <person name="Song X."/>
            <person name="Pei D."/>
        </authorList>
    </citation>
    <scope>NUCLEOTIDE SEQUENCE [LARGE SCALE GENOMIC DNA]</scope>
    <source>
        <strain evidence="2">Sxm20200214</strain>
        <tissue evidence="2">Leaf</tissue>
    </source>
</reference>
<dbReference type="InterPro" id="IPR012337">
    <property type="entry name" value="RNaseH-like_sf"/>
</dbReference>